<evidence type="ECO:0000313" key="1">
    <source>
        <dbReference type="EMBL" id="KPQ09308.1"/>
    </source>
</evidence>
<reference evidence="1 2" key="1">
    <citation type="submission" date="2015-09" db="EMBL/GenBank/DDBJ databases">
        <title>Identification and resolution of microdiversity through metagenomic sequencing of parallel consortia.</title>
        <authorList>
            <person name="Nelson W.C."/>
            <person name="Romine M.F."/>
            <person name="Lindemann S.R."/>
        </authorList>
    </citation>
    <scope>NUCLEOTIDE SEQUENCE [LARGE SCALE GENOMIC DNA]</scope>
    <source>
        <strain evidence="1">HL-109</strain>
    </source>
</reference>
<dbReference type="EMBL" id="LJSX01000030">
    <property type="protein sequence ID" value="KPQ09308.1"/>
    <property type="molecule type" value="Genomic_DNA"/>
</dbReference>
<proteinExistence type="predicted"/>
<organism evidence="1 2">
    <name type="scientific">Saliniramus fredricksonii</name>
    <dbReference type="NCBI Taxonomy" id="1653334"/>
    <lineage>
        <taxon>Bacteria</taxon>
        <taxon>Pseudomonadati</taxon>
        <taxon>Pseudomonadota</taxon>
        <taxon>Alphaproteobacteria</taxon>
        <taxon>Hyphomicrobiales</taxon>
        <taxon>Salinarimonadaceae</taxon>
        <taxon>Saliniramus</taxon>
    </lineage>
</organism>
<dbReference type="AlphaFoldDB" id="A0A0P8A2B4"/>
<protein>
    <submittedName>
        <fullName evidence="1">Uncharacterized protein</fullName>
    </submittedName>
</protein>
<comment type="caution">
    <text evidence="1">The sequence shown here is derived from an EMBL/GenBank/DDBJ whole genome shotgun (WGS) entry which is preliminary data.</text>
</comment>
<dbReference type="Proteomes" id="UP000050497">
    <property type="component" value="Unassembled WGS sequence"/>
</dbReference>
<accession>A0A0P8A2B4</accession>
<sequence length="148" mass="16583">MPKAVLECRYGHMATPEYSFRLNASYAPRRDWKTDITHLPPFLLIAGTNDEAFQSEAYEPTMAPLNGNGTYRLVSDKTNLEIPDSQETAEAVVAFVRGLGLGWGWGASEDGYWDLSRRVLRAIVLWIKTRVIECLIHGEPVGFVDTPP</sequence>
<evidence type="ECO:0000313" key="2">
    <source>
        <dbReference type="Proteomes" id="UP000050497"/>
    </source>
</evidence>
<gene>
    <name evidence="1" type="ORF">HLUCCO17_15465</name>
</gene>
<name>A0A0P8A2B4_9HYPH</name>